<dbReference type="SMART" id="SM00480">
    <property type="entry name" value="POL3Bc"/>
    <property type="match status" value="1"/>
</dbReference>
<dbReference type="InterPro" id="IPR022634">
    <property type="entry name" value="DNA_polIII_beta_N"/>
</dbReference>
<dbReference type="PIRSF" id="PIRSF000804">
    <property type="entry name" value="DNA_pol_III_b"/>
    <property type="match status" value="1"/>
</dbReference>
<comment type="subcellular location">
    <subcellularLocation>
        <location evidence="1">Cytoplasm</location>
    </subcellularLocation>
</comment>
<gene>
    <name evidence="12" type="ORF">LCGC14_1506250</name>
</gene>
<comment type="caution">
    <text evidence="12">The sequence shown here is derived from an EMBL/GenBank/DDBJ whole genome shotgun (WGS) entry which is preliminary data.</text>
</comment>
<dbReference type="PANTHER" id="PTHR30478:SF0">
    <property type="entry name" value="BETA SLIDING CLAMP"/>
    <property type="match status" value="1"/>
</dbReference>
<evidence type="ECO:0000256" key="6">
    <source>
        <dbReference type="ARBA" id="ARBA00022705"/>
    </source>
</evidence>
<evidence type="ECO:0000256" key="4">
    <source>
        <dbReference type="ARBA" id="ARBA00022679"/>
    </source>
</evidence>
<sequence>MEFTINKNDIIDVLSKIQGLTSRKSSLAITESLLIKTNSSSITVTATDLETGFEGIYSANIESEGIIAINSRKFYEIVRDFPSEEIRVYETENRWIEISKQNVQYHIVGMNPEDFPDIPHVEEVDYFEIDSMVFTKMIEKTVMVTVGSDDKRTHVNGVYFERIFNQDEKKLRMVSTDGSRLSLVDCTYDKDTELPQGQAVLIPKKGLSEVSKFLKPTETILIGVKGNNFIIKKDKETMIIRLLEGSFPKYHDIIVKGEAHQIKFNRQLFLMMLKRMSILSSDDYKGVIFNFEKNKLMITTTNPDIGESKEDTDIDFDGKPMEIAFNPRYFIEMVNVIDDDHIILNIIDEEKPCQIEGADDKSFLGVIMPMRI</sequence>
<dbReference type="InterPro" id="IPR001001">
    <property type="entry name" value="DNA_polIII_beta"/>
</dbReference>
<dbReference type="SUPFAM" id="SSF55979">
    <property type="entry name" value="DNA clamp"/>
    <property type="match status" value="3"/>
</dbReference>
<dbReference type="InterPro" id="IPR022635">
    <property type="entry name" value="DNA_polIII_beta_C"/>
</dbReference>
<dbReference type="Pfam" id="PF02767">
    <property type="entry name" value="DNA_pol3_beta_2"/>
    <property type="match status" value="1"/>
</dbReference>
<feature type="domain" description="DNA polymerase III beta sliding clamp C-terminal" evidence="11">
    <location>
        <begin position="256"/>
        <end position="371"/>
    </location>
</feature>
<reference evidence="12" key="1">
    <citation type="journal article" date="2015" name="Nature">
        <title>Complex archaea that bridge the gap between prokaryotes and eukaryotes.</title>
        <authorList>
            <person name="Spang A."/>
            <person name="Saw J.H."/>
            <person name="Jorgensen S.L."/>
            <person name="Zaremba-Niedzwiedzka K."/>
            <person name="Martijn J."/>
            <person name="Lind A.E."/>
            <person name="van Eijk R."/>
            <person name="Schleper C."/>
            <person name="Guy L."/>
            <person name="Ettema T.J."/>
        </authorList>
    </citation>
    <scope>NUCLEOTIDE SEQUENCE</scope>
</reference>
<dbReference type="InterPro" id="IPR022637">
    <property type="entry name" value="DNA_polIII_beta_cen"/>
</dbReference>
<dbReference type="PANTHER" id="PTHR30478">
    <property type="entry name" value="DNA POLYMERASE III SUBUNIT BETA"/>
    <property type="match status" value="1"/>
</dbReference>
<dbReference type="GO" id="GO:0003677">
    <property type="term" value="F:DNA binding"/>
    <property type="evidence" value="ECO:0007669"/>
    <property type="project" value="UniProtKB-KW"/>
</dbReference>
<feature type="domain" description="DNA polymerase III beta sliding clamp central" evidence="10">
    <location>
        <begin position="129"/>
        <end position="249"/>
    </location>
</feature>
<keyword evidence="7" id="KW-0239">DNA-directed DNA polymerase</keyword>
<dbReference type="GO" id="GO:0006271">
    <property type="term" value="P:DNA strand elongation involved in DNA replication"/>
    <property type="evidence" value="ECO:0007669"/>
    <property type="project" value="TreeGrafter"/>
</dbReference>
<keyword evidence="4" id="KW-0808">Transferase</keyword>
<accession>A0A0F9LI04</accession>
<comment type="similarity">
    <text evidence="2">Belongs to the beta sliding clamp family.</text>
</comment>
<evidence type="ECO:0000256" key="2">
    <source>
        <dbReference type="ARBA" id="ARBA00010752"/>
    </source>
</evidence>
<organism evidence="12">
    <name type="scientific">marine sediment metagenome</name>
    <dbReference type="NCBI Taxonomy" id="412755"/>
    <lineage>
        <taxon>unclassified sequences</taxon>
        <taxon>metagenomes</taxon>
        <taxon>ecological metagenomes</taxon>
    </lineage>
</organism>
<dbReference type="GO" id="GO:0005737">
    <property type="term" value="C:cytoplasm"/>
    <property type="evidence" value="ECO:0007669"/>
    <property type="project" value="UniProtKB-SubCell"/>
</dbReference>
<dbReference type="GO" id="GO:0008408">
    <property type="term" value="F:3'-5' exonuclease activity"/>
    <property type="evidence" value="ECO:0007669"/>
    <property type="project" value="InterPro"/>
</dbReference>
<dbReference type="InterPro" id="IPR046938">
    <property type="entry name" value="DNA_clamp_sf"/>
</dbReference>
<dbReference type="Pfam" id="PF02768">
    <property type="entry name" value="DNA_pol3_beta_3"/>
    <property type="match status" value="1"/>
</dbReference>
<keyword evidence="3" id="KW-0963">Cytoplasm</keyword>
<dbReference type="GO" id="GO:0003887">
    <property type="term" value="F:DNA-directed DNA polymerase activity"/>
    <property type="evidence" value="ECO:0007669"/>
    <property type="project" value="UniProtKB-KW"/>
</dbReference>
<keyword evidence="8" id="KW-0238">DNA-binding</keyword>
<dbReference type="Gene3D" id="3.10.150.10">
    <property type="entry name" value="DNA Polymerase III, subunit A, domain 2"/>
    <property type="match status" value="1"/>
</dbReference>
<dbReference type="Pfam" id="PF00712">
    <property type="entry name" value="DNA_pol3_beta"/>
    <property type="match status" value="1"/>
</dbReference>
<dbReference type="AlphaFoldDB" id="A0A0F9LI04"/>
<evidence type="ECO:0008006" key="13">
    <source>
        <dbReference type="Google" id="ProtNLM"/>
    </source>
</evidence>
<evidence type="ECO:0000259" key="10">
    <source>
        <dbReference type="Pfam" id="PF02767"/>
    </source>
</evidence>
<evidence type="ECO:0000313" key="12">
    <source>
        <dbReference type="EMBL" id="KKM63955.1"/>
    </source>
</evidence>
<evidence type="ECO:0000259" key="11">
    <source>
        <dbReference type="Pfam" id="PF02768"/>
    </source>
</evidence>
<dbReference type="GO" id="GO:0009360">
    <property type="term" value="C:DNA polymerase III complex"/>
    <property type="evidence" value="ECO:0007669"/>
    <property type="project" value="InterPro"/>
</dbReference>
<evidence type="ECO:0000259" key="9">
    <source>
        <dbReference type="Pfam" id="PF00712"/>
    </source>
</evidence>
<feature type="domain" description="DNA polymerase III beta sliding clamp N-terminal" evidence="9">
    <location>
        <begin position="1"/>
        <end position="119"/>
    </location>
</feature>
<evidence type="ECO:0000256" key="1">
    <source>
        <dbReference type="ARBA" id="ARBA00004496"/>
    </source>
</evidence>
<evidence type="ECO:0000256" key="8">
    <source>
        <dbReference type="ARBA" id="ARBA00023125"/>
    </source>
</evidence>
<evidence type="ECO:0000256" key="3">
    <source>
        <dbReference type="ARBA" id="ARBA00022490"/>
    </source>
</evidence>
<keyword evidence="5" id="KW-0548">Nucleotidyltransferase</keyword>
<dbReference type="NCBIfam" id="TIGR00663">
    <property type="entry name" value="dnan"/>
    <property type="match status" value="1"/>
</dbReference>
<proteinExistence type="inferred from homology"/>
<name>A0A0F9LI04_9ZZZZ</name>
<keyword evidence="6" id="KW-0235">DNA replication</keyword>
<evidence type="ECO:0000256" key="5">
    <source>
        <dbReference type="ARBA" id="ARBA00022695"/>
    </source>
</evidence>
<dbReference type="Gene3D" id="3.70.10.10">
    <property type="match status" value="1"/>
</dbReference>
<dbReference type="EMBL" id="LAZR01010995">
    <property type="protein sequence ID" value="KKM63955.1"/>
    <property type="molecule type" value="Genomic_DNA"/>
</dbReference>
<evidence type="ECO:0000256" key="7">
    <source>
        <dbReference type="ARBA" id="ARBA00022932"/>
    </source>
</evidence>
<dbReference type="CDD" id="cd00140">
    <property type="entry name" value="beta_clamp"/>
    <property type="match status" value="1"/>
</dbReference>
<protein>
    <recommendedName>
        <fullName evidence="13">Beta sliding clamp</fullName>
    </recommendedName>
</protein>